<organism evidence="2 3">
    <name type="scientific">Gloeocapsopsis crepidinum LEGE 06123</name>
    <dbReference type="NCBI Taxonomy" id="588587"/>
    <lineage>
        <taxon>Bacteria</taxon>
        <taxon>Bacillati</taxon>
        <taxon>Cyanobacteriota</taxon>
        <taxon>Cyanophyceae</taxon>
        <taxon>Oscillatoriophycideae</taxon>
        <taxon>Chroococcales</taxon>
        <taxon>Chroococcaceae</taxon>
        <taxon>Gloeocapsopsis</taxon>
    </lineage>
</organism>
<evidence type="ECO:0000259" key="1">
    <source>
        <dbReference type="Pfam" id="PF14534"/>
    </source>
</evidence>
<protein>
    <submittedName>
        <fullName evidence="2">Nuclear transport factor 2 family protein</fullName>
    </submittedName>
</protein>
<comment type="caution">
    <text evidence="2">The sequence shown here is derived from an EMBL/GenBank/DDBJ whole genome shotgun (WGS) entry which is preliminary data.</text>
</comment>
<keyword evidence="3" id="KW-1185">Reference proteome</keyword>
<dbReference type="SUPFAM" id="SSF54427">
    <property type="entry name" value="NTF2-like"/>
    <property type="match status" value="1"/>
</dbReference>
<name>A0ABR9URQ3_9CHRO</name>
<accession>A0ABR9URQ3</accession>
<dbReference type="InterPro" id="IPR032710">
    <property type="entry name" value="NTF2-like_dom_sf"/>
</dbReference>
<reference evidence="2 3" key="1">
    <citation type="submission" date="2020-10" db="EMBL/GenBank/DDBJ databases">
        <authorList>
            <person name="Castelo-Branco R."/>
            <person name="Eusebio N."/>
            <person name="Adriana R."/>
            <person name="Vieira A."/>
            <person name="Brugerolle De Fraissinette N."/>
            <person name="Rezende De Castro R."/>
            <person name="Schneider M.P."/>
            <person name="Vasconcelos V."/>
            <person name="Leao P.N."/>
        </authorList>
    </citation>
    <scope>NUCLEOTIDE SEQUENCE [LARGE SCALE GENOMIC DNA]</scope>
    <source>
        <strain evidence="2 3">LEGE 06123</strain>
    </source>
</reference>
<dbReference type="Pfam" id="PF14534">
    <property type="entry name" value="DUF4440"/>
    <property type="match status" value="1"/>
</dbReference>
<dbReference type="Proteomes" id="UP000651156">
    <property type="component" value="Unassembled WGS sequence"/>
</dbReference>
<feature type="domain" description="DUF4440" evidence="1">
    <location>
        <begin position="13"/>
        <end position="114"/>
    </location>
</feature>
<evidence type="ECO:0000313" key="2">
    <source>
        <dbReference type="EMBL" id="MBE9190962.1"/>
    </source>
</evidence>
<proteinExistence type="predicted"/>
<sequence length="123" mass="14205">MNANREADERELKTLYTAFLNAILQHDLATLEQDLPDDFLSVFPNGHVANKAMELENAKTVELESFSTDELQVYWYGDSVAILNFRLSLTFKGQKTKQVRDSHVYLRRNGRWQMILGQTTPIL</sequence>
<dbReference type="RefSeq" id="WP_193932128.1">
    <property type="nucleotide sequence ID" value="NZ_CAWPMZ010000050.1"/>
</dbReference>
<evidence type="ECO:0000313" key="3">
    <source>
        <dbReference type="Proteomes" id="UP000651156"/>
    </source>
</evidence>
<dbReference type="EMBL" id="JADEWN010000024">
    <property type="protein sequence ID" value="MBE9190962.1"/>
    <property type="molecule type" value="Genomic_DNA"/>
</dbReference>
<dbReference type="InterPro" id="IPR027843">
    <property type="entry name" value="DUF4440"/>
</dbReference>
<gene>
    <name evidence="2" type="ORF">IQ230_11490</name>
</gene>
<dbReference type="Gene3D" id="3.10.450.50">
    <property type="match status" value="1"/>
</dbReference>